<evidence type="ECO:0000259" key="1">
    <source>
        <dbReference type="Pfam" id="PF13503"/>
    </source>
</evidence>
<evidence type="ECO:0000313" key="3">
    <source>
        <dbReference type="Proteomes" id="UP000278792"/>
    </source>
</evidence>
<gene>
    <name evidence="2" type="ORF">EGH82_12300</name>
</gene>
<organism evidence="2 3">
    <name type="scientific">Vibrio ponticus</name>
    <dbReference type="NCBI Taxonomy" id="265668"/>
    <lineage>
        <taxon>Bacteria</taxon>
        <taxon>Pseudomonadati</taxon>
        <taxon>Pseudomonadota</taxon>
        <taxon>Gammaproteobacteria</taxon>
        <taxon>Vibrionales</taxon>
        <taxon>Vibrionaceae</taxon>
        <taxon>Vibrio</taxon>
    </lineage>
</organism>
<name>A0A3N3DZ37_9VIBR</name>
<proteinExistence type="predicted"/>
<dbReference type="AlphaFoldDB" id="A0A3N3DZ37"/>
<dbReference type="Proteomes" id="UP000278792">
    <property type="component" value="Unassembled WGS sequence"/>
</dbReference>
<accession>A0A3N3DZ37</accession>
<dbReference type="InterPro" id="IPR025391">
    <property type="entry name" value="DUF4123"/>
</dbReference>
<sequence>MRDWLRQQVKPVYWLACSEVYHETVVHQYCLNDAIQLFWGDAFEDVLHLSPWLVPISADCPYSDEELAKGLVIVSKYERDEILFHLRSLLIAGLEGEQVLFRFYDPYVIVPMLKHMHQGEIQKFLGNMDSLSSWYNQEYFSVSSVPNYTFRLQEQPWWVIKPEHLVELEDQSQLAKHIERRLWEKIPRAMNSIDCPFNIIVKALDNARKRELNQELTEVWVLAEISNNSSDESESIVREFNLSRHDEVQFAKYLGEIA</sequence>
<dbReference type="EMBL" id="RKIK01000033">
    <property type="protein sequence ID" value="ROV59755.1"/>
    <property type="molecule type" value="Genomic_DNA"/>
</dbReference>
<evidence type="ECO:0000313" key="2">
    <source>
        <dbReference type="EMBL" id="ROV59755.1"/>
    </source>
</evidence>
<comment type="caution">
    <text evidence="2">The sequence shown here is derived from an EMBL/GenBank/DDBJ whole genome shotgun (WGS) entry which is preliminary data.</text>
</comment>
<protein>
    <submittedName>
        <fullName evidence="2">DUF4123 domain-containing protein</fullName>
    </submittedName>
</protein>
<dbReference type="RefSeq" id="WP_123782300.1">
    <property type="nucleotide sequence ID" value="NZ_RKIK01000033.1"/>
</dbReference>
<dbReference type="Pfam" id="PF13503">
    <property type="entry name" value="DUF4123"/>
    <property type="match status" value="1"/>
</dbReference>
<reference evidence="2 3" key="1">
    <citation type="submission" date="2018-11" db="EMBL/GenBank/DDBJ databases">
        <title>Vibrio ponticus strain CAIM 1751 pathogenic for the snapper Lutjanus guttatus.</title>
        <authorList>
            <person name="Soto-Rodriguez S."/>
            <person name="Lozano-Olvera R."/>
            <person name="Gomez-Gil B."/>
        </authorList>
    </citation>
    <scope>NUCLEOTIDE SEQUENCE [LARGE SCALE GENOMIC DNA]</scope>
    <source>
        <strain evidence="2 3">CAIM 1751</strain>
    </source>
</reference>
<feature type="domain" description="DUF4123" evidence="1">
    <location>
        <begin position="29"/>
        <end position="121"/>
    </location>
</feature>